<gene>
    <name evidence="5" type="ORF">M0R45_033025</name>
</gene>
<dbReference type="InterPro" id="IPR018392">
    <property type="entry name" value="LysM"/>
</dbReference>
<dbReference type="Pfam" id="PF01476">
    <property type="entry name" value="LysM"/>
    <property type="match status" value="1"/>
</dbReference>
<comment type="caution">
    <text evidence="5">The sequence shown here is derived from an EMBL/GenBank/DDBJ whole genome shotgun (WGS) entry which is preliminary data.</text>
</comment>
<dbReference type="SUPFAM" id="SSF54106">
    <property type="entry name" value="LysM domain"/>
    <property type="match status" value="1"/>
</dbReference>
<evidence type="ECO:0000313" key="5">
    <source>
        <dbReference type="EMBL" id="KAK9924671.1"/>
    </source>
</evidence>
<dbReference type="AlphaFoldDB" id="A0AAW1WLP3"/>
<dbReference type="Proteomes" id="UP001457282">
    <property type="component" value="Unassembled WGS sequence"/>
</dbReference>
<evidence type="ECO:0000256" key="1">
    <source>
        <dbReference type="ARBA" id="ARBA00022669"/>
    </source>
</evidence>
<dbReference type="InterPro" id="IPR036779">
    <property type="entry name" value="LysM_dom_sf"/>
</dbReference>
<dbReference type="Gene3D" id="3.10.350.10">
    <property type="entry name" value="LysM domain"/>
    <property type="match status" value="1"/>
</dbReference>
<keyword evidence="3" id="KW-0732">Signal</keyword>
<organism evidence="5 6">
    <name type="scientific">Rubus argutus</name>
    <name type="common">Southern blackberry</name>
    <dbReference type="NCBI Taxonomy" id="59490"/>
    <lineage>
        <taxon>Eukaryota</taxon>
        <taxon>Viridiplantae</taxon>
        <taxon>Streptophyta</taxon>
        <taxon>Embryophyta</taxon>
        <taxon>Tracheophyta</taxon>
        <taxon>Spermatophyta</taxon>
        <taxon>Magnoliopsida</taxon>
        <taxon>eudicotyledons</taxon>
        <taxon>Gunneridae</taxon>
        <taxon>Pentapetalae</taxon>
        <taxon>rosids</taxon>
        <taxon>fabids</taxon>
        <taxon>Rosales</taxon>
        <taxon>Rosaceae</taxon>
        <taxon>Rosoideae</taxon>
        <taxon>Rosoideae incertae sedis</taxon>
        <taxon>Rubus</taxon>
    </lineage>
</organism>
<dbReference type="SMART" id="SM00257">
    <property type="entry name" value="LysM"/>
    <property type="match status" value="1"/>
</dbReference>
<proteinExistence type="predicted"/>
<dbReference type="CDD" id="cd00118">
    <property type="entry name" value="LysM"/>
    <property type="match status" value="1"/>
</dbReference>
<evidence type="ECO:0000256" key="3">
    <source>
        <dbReference type="SAM" id="SignalP"/>
    </source>
</evidence>
<evidence type="ECO:0000256" key="2">
    <source>
        <dbReference type="ARBA" id="ARBA00023026"/>
    </source>
</evidence>
<dbReference type="EMBL" id="JBEDUW010000006">
    <property type="protein sequence ID" value="KAK9924671.1"/>
    <property type="molecule type" value="Genomic_DNA"/>
</dbReference>
<protein>
    <recommendedName>
        <fullName evidence="4">LysM domain-containing protein</fullName>
    </recommendedName>
</protein>
<reference evidence="5 6" key="1">
    <citation type="journal article" date="2023" name="G3 (Bethesda)">
        <title>A chromosome-length genome assembly and annotation of blackberry (Rubus argutus, cv. 'Hillquist').</title>
        <authorList>
            <person name="Bruna T."/>
            <person name="Aryal R."/>
            <person name="Dudchenko O."/>
            <person name="Sargent D.J."/>
            <person name="Mead D."/>
            <person name="Buti M."/>
            <person name="Cavallini A."/>
            <person name="Hytonen T."/>
            <person name="Andres J."/>
            <person name="Pham M."/>
            <person name="Weisz D."/>
            <person name="Mascagni F."/>
            <person name="Usai G."/>
            <person name="Natali L."/>
            <person name="Bassil N."/>
            <person name="Fernandez G.E."/>
            <person name="Lomsadze A."/>
            <person name="Armour M."/>
            <person name="Olukolu B."/>
            <person name="Poorten T."/>
            <person name="Britton C."/>
            <person name="Davik J."/>
            <person name="Ashrafi H."/>
            <person name="Aiden E.L."/>
            <person name="Borodovsky M."/>
            <person name="Worthington M."/>
        </authorList>
    </citation>
    <scope>NUCLEOTIDE SEQUENCE [LARGE SCALE GENOMIC DNA]</scope>
    <source>
        <strain evidence="5">PI 553951</strain>
    </source>
</reference>
<dbReference type="PANTHER" id="PTHR34997:SF1">
    <property type="entry name" value="PEPTIDOGLYCAN-BINDING LYSIN DOMAIN"/>
    <property type="match status" value="1"/>
</dbReference>
<evidence type="ECO:0000259" key="4">
    <source>
        <dbReference type="PROSITE" id="PS51782"/>
    </source>
</evidence>
<keyword evidence="1" id="KW-0147">Chitin-binding</keyword>
<accession>A0AAW1WLP3</accession>
<sequence length="90" mass="9689">MAKTNLILLLVVSLLVMISVAHSKRLAVGFGGKNSAAICNLIYGAEEGDTCSRVAQDFKLSLNFFLSINPNINCNSIFVGQWLCIDGTPQ</sequence>
<feature type="domain" description="LysM" evidence="4">
    <location>
        <begin position="41"/>
        <end position="85"/>
    </location>
</feature>
<keyword evidence="6" id="KW-1185">Reference proteome</keyword>
<evidence type="ECO:0000313" key="6">
    <source>
        <dbReference type="Proteomes" id="UP001457282"/>
    </source>
</evidence>
<name>A0AAW1WLP3_RUBAR</name>
<dbReference type="InterPro" id="IPR052210">
    <property type="entry name" value="LysM1-like"/>
</dbReference>
<dbReference type="PANTHER" id="PTHR34997">
    <property type="entry name" value="AM15"/>
    <property type="match status" value="1"/>
</dbReference>
<dbReference type="GO" id="GO:0008061">
    <property type="term" value="F:chitin binding"/>
    <property type="evidence" value="ECO:0007669"/>
    <property type="project" value="UniProtKB-KW"/>
</dbReference>
<keyword evidence="2" id="KW-0843">Virulence</keyword>
<feature type="signal peptide" evidence="3">
    <location>
        <begin position="1"/>
        <end position="23"/>
    </location>
</feature>
<dbReference type="PROSITE" id="PS51782">
    <property type="entry name" value="LYSM"/>
    <property type="match status" value="1"/>
</dbReference>
<feature type="chain" id="PRO_5043374054" description="LysM domain-containing protein" evidence="3">
    <location>
        <begin position="24"/>
        <end position="90"/>
    </location>
</feature>